<evidence type="ECO:0000313" key="10">
    <source>
        <dbReference type="EMBL" id="MBE9042466.1"/>
    </source>
</evidence>
<feature type="domain" description="Histidine kinase" evidence="9">
    <location>
        <begin position="233"/>
        <end position="451"/>
    </location>
</feature>
<organism evidence="10 11">
    <name type="scientific">Zarconia navalis LEGE 11467</name>
    <dbReference type="NCBI Taxonomy" id="1828826"/>
    <lineage>
        <taxon>Bacteria</taxon>
        <taxon>Bacillati</taxon>
        <taxon>Cyanobacteriota</taxon>
        <taxon>Cyanophyceae</taxon>
        <taxon>Oscillatoriophycideae</taxon>
        <taxon>Oscillatoriales</taxon>
        <taxon>Oscillatoriales incertae sedis</taxon>
        <taxon>Zarconia</taxon>
        <taxon>Zarconia navalis</taxon>
    </lineage>
</organism>
<proteinExistence type="predicted"/>
<evidence type="ECO:0000256" key="7">
    <source>
        <dbReference type="ARBA" id="ARBA00022777"/>
    </source>
</evidence>
<keyword evidence="4" id="KW-0472">Membrane</keyword>
<dbReference type="Proteomes" id="UP000621799">
    <property type="component" value="Unassembled WGS sequence"/>
</dbReference>
<evidence type="ECO:0000256" key="3">
    <source>
        <dbReference type="ARBA" id="ARBA00012438"/>
    </source>
</evidence>
<evidence type="ECO:0000256" key="5">
    <source>
        <dbReference type="ARBA" id="ARBA00022679"/>
    </source>
</evidence>
<dbReference type="GO" id="GO:0005886">
    <property type="term" value="C:plasma membrane"/>
    <property type="evidence" value="ECO:0007669"/>
    <property type="project" value="UniProtKB-SubCell"/>
</dbReference>
<dbReference type="EC" id="2.7.13.3" evidence="3"/>
<evidence type="ECO:0000256" key="1">
    <source>
        <dbReference type="ARBA" id="ARBA00000085"/>
    </source>
</evidence>
<dbReference type="InterPro" id="IPR050980">
    <property type="entry name" value="2C_sensor_his_kinase"/>
</dbReference>
<accession>A0A928W1W5</accession>
<keyword evidence="4" id="KW-1003">Cell membrane</keyword>
<reference evidence="10" key="1">
    <citation type="submission" date="2020-10" db="EMBL/GenBank/DDBJ databases">
        <authorList>
            <person name="Castelo-Branco R."/>
            <person name="Eusebio N."/>
            <person name="Adriana R."/>
            <person name="Vieira A."/>
            <person name="Brugerolle De Fraissinette N."/>
            <person name="Rezende De Castro R."/>
            <person name="Schneider M.P."/>
            <person name="Vasconcelos V."/>
            <person name="Leao P.N."/>
        </authorList>
    </citation>
    <scope>NUCLEOTIDE SEQUENCE</scope>
    <source>
        <strain evidence="10">LEGE 11467</strain>
    </source>
</reference>
<dbReference type="SUPFAM" id="SSF47384">
    <property type="entry name" value="Homodimeric domain of signal transducing histidine kinase"/>
    <property type="match status" value="1"/>
</dbReference>
<dbReference type="PANTHER" id="PTHR44936">
    <property type="entry name" value="SENSOR PROTEIN CREC"/>
    <property type="match status" value="1"/>
</dbReference>
<name>A0A928W1W5_9CYAN</name>
<dbReference type="PANTHER" id="PTHR44936:SF10">
    <property type="entry name" value="SENSOR PROTEIN RSTB"/>
    <property type="match status" value="1"/>
</dbReference>
<keyword evidence="8" id="KW-0067">ATP-binding</keyword>
<dbReference type="Pfam" id="PF00512">
    <property type="entry name" value="HisKA"/>
    <property type="match status" value="1"/>
</dbReference>
<evidence type="ECO:0000259" key="9">
    <source>
        <dbReference type="PROSITE" id="PS50109"/>
    </source>
</evidence>
<dbReference type="InterPro" id="IPR036097">
    <property type="entry name" value="HisK_dim/P_sf"/>
</dbReference>
<comment type="subcellular location">
    <subcellularLocation>
        <location evidence="2">Cell membrane</location>
        <topology evidence="2">Multi-pass membrane protein</topology>
    </subcellularLocation>
</comment>
<dbReference type="AlphaFoldDB" id="A0A928W1W5"/>
<comment type="caution">
    <text evidence="10">The sequence shown here is derived from an EMBL/GenBank/DDBJ whole genome shotgun (WGS) entry which is preliminary data.</text>
</comment>
<dbReference type="InterPro" id="IPR005467">
    <property type="entry name" value="His_kinase_dom"/>
</dbReference>
<evidence type="ECO:0000313" key="11">
    <source>
        <dbReference type="Proteomes" id="UP000621799"/>
    </source>
</evidence>
<dbReference type="Gene3D" id="1.10.287.130">
    <property type="match status" value="1"/>
</dbReference>
<evidence type="ECO:0000256" key="2">
    <source>
        <dbReference type="ARBA" id="ARBA00004651"/>
    </source>
</evidence>
<dbReference type="EMBL" id="JADEXN010000362">
    <property type="protein sequence ID" value="MBE9042466.1"/>
    <property type="molecule type" value="Genomic_DNA"/>
</dbReference>
<sequence length="451" mass="49864">LGESVERSTGNRTAGIVFSNSIAMLASASLMGRLAVWNFTTAGRQIPQLPSEELSDDPQSALHSSQTGTIVLGDGDPMEVEQFCLVLTEEFTVVAARGIDRSGMPVFQFSFEPETVEKAWDCLRGRIVRAERPSALKQLDRLVRQFAIVPPHYKTVTQFARLLLEHLPLPNSPTAESRLRPLELTSSTSARRSDKVRFTSHCNSIPFAGKGESTSAPSPESDATSADIELLQAIAHEVRTPLSTIRTLTRLLLKQQDLAPKVMKWIDAIDRECSEQIDRFGLIFKAVELETCQTRRDPFHLTRTCLDRVVSNCIPRWEKQASRRALKLDVKLPATMPRVVSDPTMLDRVLTGTVDNFTSSVPAGSHVTVQIALAGDRLKLQLKAEGKSKESCDRTPSLKSIGKLLMFQPETGNLSLNLAVTKNLFQALGGKLIVRNRPQNGEELTIFLPLE</sequence>
<feature type="non-terminal residue" evidence="10">
    <location>
        <position position="1"/>
    </location>
</feature>
<dbReference type="InterPro" id="IPR036890">
    <property type="entry name" value="HATPase_C_sf"/>
</dbReference>
<protein>
    <recommendedName>
        <fullName evidence="3">histidine kinase</fullName>
        <ecNumber evidence="3">2.7.13.3</ecNumber>
    </recommendedName>
</protein>
<dbReference type="GO" id="GO:0000155">
    <property type="term" value="F:phosphorelay sensor kinase activity"/>
    <property type="evidence" value="ECO:0007669"/>
    <property type="project" value="InterPro"/>
</dbReference>
<gene>
    <name evidence="10" type="ORF">IQ235_16970</name>
</gene>
<dbReference type="PROSITE" id="PS50109">
    <property type="entry name" value="HIS_KIN"/>
    <property type="match status" value="1"/>
</dbReference>
<dbReference type="GO" id="GO:0005524">
    <property type="term" value="F:ATP binding"/>
    <property type="evidence" value="ECO:0007669"/>
    <property type="project" value="UniProtKB-KW"/>
</dbReference>
<dbReference type="InterPro" id="IPR003661">
    <property type="entry name" value="HisK_dim/P_dom"/>
</dbReference>
<keyword evidence="5" id="KW-0808">Transferase</keyword>
<dbReference type="SMART" id="SM00388">
    <property type="entry name" value="HisKA"/>
    <property type="match status" value="1"/>
</dbReference>
<evidence type="ECO:0000256" key="4">
    <source>
        <dbReference type="ARBA" id="ARBA00022475"/>
    </source>
</evidence>
<dbReference type="RefSeq" id="WP_264322626.1">
    <property type="nucleotide sequence ID" value="NZ_JADEXN010000362.1"/>
</dbReference>
<comment type="catalytic activity">
    <reaction evidence="1">
        <text>ATP + protein L-histidine = ADP + protein N-phospho-L-histidine.</text>
        <dbReference type="EC" id="2.7.13.3"/>
    </reaction>
</comment>
<evidence type="ECO:0000256" key="8">
    <source>
        <dbReference type="ARBA" id="ARBA00022840"/>
    </source>
</evidence>
<keyword evidence="7 10" id="KW-0418">Kinase</keyword>
<keyword evidence="11" id="KW-1185">Reference proteome</keyword>
<keyword evidence="6" id="KW-0547">Nucleotide-binding</keyword>
<dbReference type="Gene3D" id="3.30.565.10">
    <property type="entry name" value="Histidine kinase-like ATPase, C-terminal domain"/>
    <property type="match status" value="1"/>
</dbReference>
<dbReference type="SUPFAM" id="SSF55874">
    <property type="entry name" value="ATPase domain of HSP90 chaperone/DNA topoisomerase II/histidine kinase"/>
    <property type="match status" value="1"/>
</dbReference>
<evidence type="ECO:0000256" key="6">
    <source>
        <dbReference type="ARBA" id="ARBA00022741"/>
    </source>
</evidence>
<dbReference type="CDD" id="cd00082">
    <property type="entry name" value="HisKA"/>
    <property type="match status" value="1"/>
</dbReference>